<dbReference type="InterPro" id="IPR036259">
    <property type="entry name" value="MFS_trans_sf"/>
</dbReference>
<feature type="domain" description="Major facilitator superfamily (MFS) profile" evidence="7">
    <location>
        <begin position="21"/>
        <end position="130"/>
    </location>
</feature>
<evidence type="ECO:0000256" key="3">
    <source>
        <dbReference type="ARBA" id="ARBA00022692"/>
    </source>
</evidence>
<feature type="transmembrane region" description="Helical" evidence="6">
    <location>
        <begin position="87"/>
        <end position="105"/>
    </location>
</feature>
<keyword evidence="3 6" id="KW-0812">Transmembrane</keyword>
<sequence>MSANPREIIDNGKMHFMQWVVIALMILLNALDGFDVLSSAFAGPGIKAEWGLGPDGLGAVLSMELVGMGFGSLLLGGAADKYGRRPTILFCLILMASGMFLATTAESPQALSAWRFLTGLGIGGMLASIN</sequence>
<reference evidence="8 9" key="1">
    <citation type="submission" date="2019-10" db="EMBL/GenBank/DDBJ databases">
        <title>Comparative genomics of sulfur disproportionating microorganisms.</title>
        <authorList>
            <person name="Ward L.M."/>
            <person name="Bertran E."/>
            <person name="Johnston D."/>
        </authorList>
    </citation>
    <scope>NUCLEOTIDE SEQUENCE [LARGE SCALE GENOMIC DNA]</scope>
    <source>
        <strain evidence="8 9">DSM 14055</strain>
    </source>
</reference>
<organism evidence="8 9">
    <name type="scientific">Desulfofundulus thermobenzoicus</name>
    <dbReference type="NCBI Taxonomy" id="29376"/>
    <lineage>
        <taxon>Bacteria</taxon>
        <taxon>Bacillati</taxon>
        <taxon>Bacillota</taxon>
        <taxon>Clostridia</taxon>
        <taxon>Eubacteriales</taxon>
        <taxon>Peptococcaceae</taxon>
        <taxon>Desulfofundulus</taxon>
    </lineage>
</organism>
<dbReference type="GO" id="GO:0005886">
    <property type="term" value="C:plasma membrane"/>
    <property type="evidence" value="ECO:0007669"/>
    <property type="project" value="UniProtKB-SubCell"/>
</dbReference>
<evidence type="ECO:0000256" key="5">
    <source>
        <dbReference type="ARBA" id="ARBA00023136"/>
    </source>
</evidence>
<keyword evidence="5 6" id="KW-0472">Membrane</keyword>
<proteinExistence type="predicted"/>
<feature type="non-terminal residue" evidence="8">
    <location>
        <position position="130"/>
    </location>
</feature>
<evidence type="ECO:0000256" key="6">
    <source>
        <dbReference type="SAM" id="Phobius"/>
    </source>
</evidence>
<evidence type="ECO:0000313" key="8">
    <source>
        <dbReference type="EMBL" id="MQL54174.1"/>
    </source>
</evidence>
<dbReference type="AlphaFoldDB" id="A0A6N7IVT7"/>
<accession>A0A6N7IVT7</accession>
<evidence type="ECO:0000259" key="7">
    <source>
        <dbReference type="PROSITE" id="PS50850"/>
    </source>
</evidence>
<feature type="transmembrane region" description="Helical" evidence="6">
    <location>
        <begin position="16"/>
        <end position="37"/>
    </location>
</feature>
<dbReference type="Proteomes" id="UP000441717">
    <property type="component" value="Unassembled WGS sequence"/>
</dbReference>
<keyword evidence="2" id="KW-0813">Transport</keyword>
<dbReference type="Gene3D" id="1.20.1250.20">
    <property type="entry name" value="MFS general substrate transporter like domains"/>
    <property type="match status" value="1"/>
</dbReference>
<keyword evidence="9" id="KW-1185">Reference proteome</keyword>
<protein>
    <submittedName>
        <fullName evidence="8">MFS transporter</fullName>
    </submittedName>
</protein>
<evidence type="ECO:0000256" key="4">
    <source>
        <dbReference type="ARBA" id="ARBA00022989"/>
    </source>
</evidence>
<dbReference type="PANTHER" id="PTHR23508:SF10">
    <property type="entry name" value="CARBOXYLIC ACID TRANSPORTER PROTEIN HOMOLOG"/>
    <property type="match status" value="1"/>
</dbReference>
<evidence type="ECO:0000313" key="9">
    <source>
        <dbReference type="Proteomes" id="UP000441717"/>
    </source>
</evidence>
<feature type="transmembrane region" description="Helical" evidence="6">
    <location>
        <begin position="57"/>
        <end position="75"/>
    </location>
</feature>
<dbReference type="Pfam" id="PF07690">
    <property type="entry name" value="MFS_1"/>
    <property type="match status" value="1"/>
</dbReference>
<comment type="caution">
    <text evidence="8">The sequence shown here is derived from an EMBL/GenBank/DDBJ whole genome shotgun (WGS) entry which is preliminary data.</text>
</comment>
<dbReference type="EMBL" id="WHYR01000247">
    <property type="protein sequence ID" value="MQL54174.1"/>
    <property type="molecule type" value="Genomic_DNA"/>
</dbReference>
<dbReference type="InterPro" id="IPR020846">
    <property type="entry name" value="MFS_dom"/>
</dbReference>
<dbReference type="OrthoDB" id="9787026at2"/>
<comment type="subcellular location">
    <subcellularLocation>
        <location evidence="1">Cell membrane</location>
        <topology evidence="1">Multi-pass membrane protein</topology>
    </subcellularLocation>
</comment>
<dbReference type="PROSITE" id="PS50850">
    <property type="entry name" value="MFS"/>
    <property type="match status" value="1"/>
</dbReference>
<name>A0A6N7IVT7_9FIRM</name>
<dbReference type="InterPro" id="IPR011701">
    <property type="entry name" value="MFS"/>
</dbReference>
<evidence type="ECO:0000256" key="2">
    <source>
        <dbReference type="ARBA" id="ARBA00022448"/>
    </source>
</evidence>
<dbReference type="PANTHER" id="PTHR23508">
    <property type="entry name" value="CARBOXYLIC ACID TRANSPORTER PROTEIN HOMOLOG"/>
    <property type="match status" value="1"/>
</dbReference>
<keyword evidence="4 6" id="KW-1133">Transmembrane helix</keyword>
<evidence type="ECO:0000256" key="1">
    <source>
        <dbReference type="ARBA" id="ARBA00004651"/>
    </source>
</evidence>
<dbReference type="SUPFAM" id="SSF103473">
    <property type="entry name" value="MFS general substrate transporter"/>
    <property type="match status" value="1"/>
</dbReference>
<dbReference type="GO" id="GO:0046943">
    <property type="term" value="F:carboxylic acid transmembrane transporter activity"/>
    <property type="evidence" value="ECO:0007669"/>
    <property type="project" value="TreeGrafter"/>
</dbReference>
<gene>
    <name evidence="8" type="ORF">GFC01_18365</name>
</gene>
<feature type="transmembrane region" description="Helical" evidence="6">
    <location>
        <begin position="111"/>
        <end position="129"/>
    </location>
</feature>